<dbReference type="CDD" id="cd01335">
    <property type="entry name" value="Radical_SAM"/>
    <property type="match status" value="1"/>
</dbReference>
<dbReference type="InterPro" id="IPR013848">
    <property type="entry name" value="Methylthiotransferase_N"/>
</dbReference>
<evidence type="ECO:0000256" key="1">
    <source>
        <dbReference type="ARBA" id="ARBA00001966"/>
    </source>
</evidence>
<feature type="domain" description="Radical SAM core" evidence="9">
    <location>
        <begin position="126"/>
        <end position="356"/>
    </location>
</feature>
<reference evidence="10 11" key="1">
    <citation type="journal article" date="2020" name="Carbohydr. Polym.">
        <title>Characterization and optimization of production of bacterial cellulose from strain CGMCC 17276 based on whole-genome analysis.</title>
        <authorList>
            <person name="Lu T."/>
            <person name="Gao H."/>
            <person name="Liao B."/>
            <person name="Wu J."/>
            <person name="Zhang W."/>
            <person name="Huang J."/>
            <person name="Liu M."/>
            <person name="Huang J."/>
            <person name="Chang Z."/>
            <person name="Jin M."/>
            <person name="Yi Z."/>
            <person name="Jiang D."/>
        </authorList>
    </citation>
    <scope>NUCLEOTIDE SEQUENCE [LARGE SCALE GENOMIC DNA]</scope>
    <source>
        <strain evidence="10 11">CGMCC 17276</strain>
    </source>
</reference>
<accession>A0A857FM75</accession>
<evidence type="ECO:0000256" key="4">
    <source>
        <dbReference type="ARBA" id="ARBA00022691"/>
    </source>
</evidence>
<dbReference type="Gene3D" id="3.40.50.12160">
    <property type="entry name" value="Methylthiotransferase, N-terminal domain"/>
    <property type="match status" value="1"/>
</dbReference>
<evidence type="ECO:0000259" key="8">
    <source>
        <dbReference type="PROSITE" id="PS51449"/>
    </source>
</evidence>
<feature type="domain" description="MTTase N-terminal" evidence="8">
    <location>
        <begin position="2"/>
        <end position="104"/>
    </location>
</feature>
<dbReference type="Pfam" id="PF00919">
    <property type="entry name" value="UPF0004"/>
    <property type="match status" value="1"/>
</dbReference>
<dbReference type="EMBL" id="CP041348">
    <property type="protein sequence ID" value="QHC34599.1"/>
    <property type="molecule type" value="Genomic_DNA"/>
</dbReference>
<dbReference type="GO" id="GO:0035598">
    <property type="term" value="F:tRNA (N(6)-L-threonylcarbamoyladenosine(37)-C(2))-methylthiotransferase activity"/>
    <property type="evidence" value="ECO:0007669"/>
    <property type="project" value="TreeGrafter"/>
</dbReference>
<evidence type="ECO:0000256" key="5">
    <source>
        <dbReference type="ARBA" id="ARBA00022723"/>
    </source>
</evidence>
<dbReference type="NCBIfam" id="TIGR01579">
    <property type="entry name" value="MiaB-like-C"/>
    <property type="match status" value="1"/>
</dbReference>
<keyword evidence="6" id="KW-0408">Iron</keyword>
<dbReference type="RefSeq" id="WP_159260682.1">
    <property type="nucleotide sequence ID" value="NZ_CP041348.1"/>
</dbReference>
<evidence type="ECO:0000256" key="3">
    <source>
        <dbReference type="ARBA" id="ARBA00022679"/>
    </source>
</evidence>
<keyword evidence="5" id="KW-0479">Metal-binding</keyword>
<dbReference type="InterPro" id="IPR005839">
    <property type="entry name" value="Methylthiotransferase"/>
</dbReference>
<proteinExistence type="predicted"/>
<evidence type="ECO:0000256" key="6">
    <source>
        <dbReference type="ARBA" id="ARBA00023004"/>
    </source>
</evidence>
<dbReference type="InterPro" id="IPR007197">
    <property type="entry name" value="rSAM"/>
</dbReference>
<keyword evidence="4" id="KW-0949">S-adenosyl-L-methionine</keyword>
<dbReference type="GO" id="GO:0051539">
    <property type="term" value="F:4 iron, 4 sulfur cluster binding"/>
    <property type="evidence" value="ECO:0007669"/>
    <property type="project" value="UniProtKB-KW"/>
</dbReference>
<dbReference type="PROSITE" id="PS01278">
    <property type="entry name" value="MTTASE_RADICAL"/>
    <property type="match status" value="1"/>
</dbReference>
<dbReference type="InterPro" id="IPR020612">
    <property type="entry name" value="Methylthiotransferase_CS"/>
</dbReference>
<dbReference type="OrthoDB" id="9805215at2"/>
<dbReference type="Gene3D" id="3.80.30.20">
    <property type="entry name" value="tm_1862 like domain"/>
    <property type="match status" value="1"/>
</dbReference>
<dbReference type="SFLD" id="SFLDG01082">
    <property type="entry name" value="B12-binding_domain_containing"/>
    <property type="match status" value="1"/>
</dbReference>
<sequence length="415" mass="45417">MTKPEILTFGCRLNTYESEVMRSHAAGLDNVVIVNTCAVTGEAERQARQAVRRAHRERPDARIVVTGCAAQIDPERWAALPGVTRVLGNREKLEAASWSEMALGEGHAVSDIMAARETAPHLVTEFAGRTRAFVEVQQGCDHRCTFCIIPFGRGPSRSVPVGAVVEQVRALVQSGYREVVLTGVDITSWGHDLPGKPLLGQLCRRLLALVPELERLRLSSVDPVEIDEDIWKLLEAEPRFMPYLHLSLQAGSDIILKRMKRRHLTADAAAVVARARALRPDIGIGADIIAGFPTEDDALFEQTLEFVRANALPYLHVFPYSERPGTPAARMPAIAVPERKARAARLRAVGAEAARAFHERLRGRTLRVLMETDTAGHSEEFAPVRLAQGAVSGAGRIETVRPVAVDDNGLVAEIL</sequence>
<evidence type="ECO:0000313" key="10">
    <source>
        <dbReference type="EMBL" id="QHC34599.1"/>
    </source>
</evidence>
<keyword evidence="7" id="KW-0411">Iron-sulfur</keyword>
<dbReference type="InterPro" id="IPR038135">
    <property type="entry name" value="Methylthiotransferase_N_sf"/>
</dbReference>
<name>A0A857FM75_KOMXY</name>
<dbReference type="PANTHER" id="PTHR11918:SF45">
    <property type="entry name" value="THREONYLCARBAMOYLADENOSINE TRNA METHYLTHIOTRANSFERASE"/>
    <property type="match status" value="1"/>
</dbReference>
<dbReference type="SMART" id="SM00729">
    <property type="entry name" value="Elp3"/>
    <property type="match status" value="1"/>
</dbReference>
<dbReference type="InterPro" id="IPR023404">
    <property type="entry name" value="rSAM_horseshoe"/>
</dbReference>
<dbReference type="SFLD" id="SFLDS00029">
    <property type="entry name" value="Radical_SAM"/>
    <property type="match status" value="1"/>
</dbReference>
<dbReference type="Proteomes" id="UP000464674">
    <property type="component" value="Chromosome"/>
</dbReference>
<dbReference type="NCBIfam" id="TIGR00089">
    <property type="entry name" value="MiaB/RimO family radical SAM methylthiotransferase"/>
    <property type="match status" value="1"/>
</dbReference>
<dbReference type="InterPro" id="IPR058240">
    <property type="entry name" value="rSAM_sf"/>
</dbReference>
<organism evidence="10 11">
    <name type="scientific">Komagataeibacter xylinus</name>
    <name type="common">Gluconacetobacter xylinus</name>
    <dbReference type="NCBI Taxonomy" id="28448"/>
    <lineage>
        <taxon>Bacteria</taxon>
        <taxon>Pseudomonadati</taxon>
        <taxon>Pseudomonadota</taxon>
        <taxon>Alphaproteobacteria</taxon>
        <taxon>Acetobacterales</taxon>
        <taxon>Acetobacteraceae</taxon>
        <taxon>Komagataeibacter</taxon>
    </lineage>
</organism>
<dbReference type="PANTHER" id="PTHR11918">
    <property type="entry name" value="RADICAL SAM PROTEINS"/>
    <property type="match status" value="1"/>
</dbReference>
<keyword evidence="2" id="KW-0004">4Fe-4S</keyword>
<dbReference type="InterPro" id="IPR006638">
    <property type="entry name" value="Elp3/MiaA/NifB-like_rSAM"/>
</dbReference>
<dbReference type="Pfam" id="PF04055">
    <property type="entry name" value="Radical_SAM"/>
    <property type="match status" value="1"/>
</dbReference>
<dbReference type="InterPro" id="IPR006467">
    <property type="entry name" value="MiaB-like_bact"/>
</dbReference>
<gene>
    <name evidence="10" type="primary">mtaB</name>
    <name evidence="10" type="ORF">FMA36_02940</name>
</gene>
<comment type="cofactor">
    <cofactor evidence="1">
        <name>[4Fe-4S] cluster</name>
        <dbReference type="ChEBI" id="CHEBI:49883"/>
    </cofactor>
</comment>
<keyword evidence="3 10" id="KW-0808">Transferase</keyword>
<evidence type="ECO:0000256" key="2">
    <source>
        <dbReference type="ARBA" id="ARBA00022485"/>
    </source>
</evidence>
<dbReference type="GO" id="GO:0046872">
    <property type="term" value="F:metal ion binding"/>
    <property type="evidence" value="ECO:0007669"/>
    <property type="project" value="UniProtKB-KW"/>
</dbReference>
<dbReference type="PROSITE" id="PS51449">
    <property type="entry name" value="MTTASE_N"/>
    <property type="match status" value="1"/>
</dbReference>
<evidence type="ECO:0000313" key="11">
    <source>
        <dbReference type="Proteomes" id="UP000464674"/>
    </source>
</evidence>
<dbReference type="PROSITE" id="PS51918">
    <property type="entry name" value="RADICAL_SAM"/>
    <property type="match status" value="1"/>
</dbReference>
<dbReference type="AlphaFoldDB" id="A0A857FM75"/>
<evidence type="ECO:0000259" key="9">
    <source>
        <dbReference type="PROSITE" id="PS51918"/>
    </source>
</evidence>
<dbReference type="SUPFAM" id="SSF102114">
    <property type="entry name" value="Radical SAM enzymes"/>
    <property type="match status" value="1"/>
</dbReference>
<protein>
    <submittedName>
        <fullName evidence="10">tRNA (N(6)-L-threonylcarbamoyladenosine(37)-C(2))-methylthiotransferase MtaB</fullName>
    </submittedName>
</protein>
<evidence type="ECO:0000256" key="7">
    <source>
        <dbReference type="ARBA" id="ARBA00023014"/>
    </source>
</evidence>